<sequence>MLALASTLTVPAPYEVQETQQFNRKTVILAAYVSPDGVGHSLLIVRDGAGKTLWKHHLGWKYHLDIEGRSLAVRTLLPNGQTLLRFFDETTGENFGTNRFVDVPKFSPLVAPFRP</sequence>
<reference evidence="1 2" key="1">
    <citation type="submission" date="2018-09" db="EMBL/GenBank/DDBJ databases">
        <authorList>
            <person name="Zhu H."/>
        </authorList>
    </citation>
    <scope>NUCLEOTIDE SEQUENCE [LARGE SCALE GENOMIC DNA]</scope>
    <source>
        <strain evidence="1 2">K2S05-167</strain>
    </source>
</reference>
<evidence type="ECO:0000313" key="1">
    <source>
        <dbReference type="EMBL" id="RJF73215.1"/>
    </source>
</evidence>
<keyword evidence="2" id="KW-1185">Reference proteome</keyword>
<accession>A0A418VAR5</accession>
<name>A0A418VAR5_9DEIO</name>
<dbReference type="EMBL" id="QYUJ01000014">
    <property type="protein sequence ID" value="RJF73215.1"/>
    <property type="molecule type" value="Genomic_DNA"/>
</dbReference>
<comment type="caution">
    <text evidence="1">The sequence shown here is derived from an EMBL/GenBank/DDBJ whole genome shotgun (WGS) entry which is preliminary data.</text>
</comment>
<protein>
    <submittedName>
        <fullName evidence="1">Uncharacterized protein</fullName>
    </submittedName>
</protein>
<evidence type="ECO:0000313" key="2">
    <source>
        <dbReference type="Proteomes" id="UP000286287"/>
    </source>
</evidence>
<gene>
    <name evidence="1" type="ORF">D3875_18315</name>
</gene>
<dbReference type="AlphaFoldDB" id="A0A418VAR5"/>
<organism evidence="1 2">
    <name type="scientific">Deinococcus cavernae</name>
    <dbReference type="NCBI Taxonomy" id="2320857"/>
    <lineage>
        <taxon>Bacteria</taxon>
        <taxon>Thermotogati</taxon>
        <taxon>Deinococcota</taxon>
        <taxon>Deinococci</taxon>
        <taxon>Deinococcales</taxon>
        <taxon>Deinococcaceae</taxon>
        <taxon>Deinococcus</taxon>
    </lineage>
</organism>
<dbReference type="Proteomes" id="UP000286287">
    <property type="component" value="Unassembled WGS sequence"/>
</dbReference>
<proteinExistence type="predicted"/>